<comment type="similarity">
    <text evidence="1">Belongs to the PhzF family.</text>
</comment>
<dbReference type="PANTHER" id="PTHR13774">
    <property type="entry name" value="PHENAZINE BIOSYNTHESIS PROTEIN"/>
    <property type="match status" value="1"/>
</dbReference>
<reference evidence="2 3" key="1">
    <citation type="submission" date="2022-06" db="EMBL/GenBank/DDBJ databases">
        <title>Endosaccharibacter gen. nov., sp. nov., endophytic bacteria isolated from sugarcane.</title>
        <authorList>
            <person name="Pitiwittayakul N."/>
            <person name="Yukphan P."/>
            <person name="Charoenyingcharoen P."/>
            <person name="Tanasupawat S."/>
        </authorList>
    </citation>
    <scope>NUCLEOTIDE SEQUENCE [LARGE SCALE GENOMIC DNA]</scope>
    <source>
        <strain evidence="2 3">KSS8</strain>
    </source>
</reference>
<dbReference type="RefSeq" id="WP_422864175.1">
    <property type="nucleotide sequence ID" value="NZ_JAMSKV010000007.1"/>
</dbReference>
<evidence type="ECO:0000313" key="3">
    <source>
        <dbReference type="Proteomes" id="UP001524587"/>
    </source>
</evidence>
<dbReference type="Proteomes" id="UP001524587">
    <property type="component" value="Unassembled WGS sequence"/>
</dbReference>
<proteinExistence type="inferred from homology"/>
<keyword evidence="3" id="KW-1185">Reference proteome</keyword>
<dbReference type="NCBIfam" id="TIGR00654">
    <property type="entry name" value="PhzF_family"/>
    <property type="match status" value="1"/>
</dbReference>
<accession>A0ABT1W737</accession>
<evidence type="ECO:0000256" key="1">
    <source>
        <dbReference type="ARBA" id="ARBA00008270"/>
    </source>
</evidence>
<organism evidence="2 3">
    <name type="scientific">Endosaccharibacter trunci</name>
    <dbReference type="NCBI Taxonomy" id="2812733"/>
    <lineage>
        <taxon>Bacteria</taxon>
        <taxon>Pseudomonadati</taxon>
        <taxon>Pseudomonadota</taxon>
        <taxon>Alphaproteobacteria</taxon>
        <taxon>Acetobacterales</taxon>
        <taxon>Acetobacteraceae</taxon>
        <taxon>Endosaccharibacter</taxon>
    </lineage>
</organism>
<dbReference type="EMBL" id="JAMSKV010000007">
    <property type="protein sequence ID" value="MCQ8278696.1"/>
    <property type="molecule type" value="Genomic_DNA"/>
</dbReference>
<sequence length="295" mass="31232">MGRRYVTVDVFTDRAFGGNPLAVVLDAAGLDTQTMQRVAREFGYSETTFVLPPADPAHHACVRIFTPEQELPFAGHPNVGTAFVLAREWAGRGEALPEQFLFEEAAGLVPVRPWLADGRLCGAELTAPIRFERGETIESATIARILRLPEQAVLADPHPPLVGSAGLPFLLVRLRDTEAVDAASVDEALLADLLGHHATRNLYLYARIGADRVHARMLAPLDGIGEDPATGSAAAALGGLLGALDGAADFTIAQGVQMGRPSEIRVSVSEGGAIRVGGACVTMMQGELLIREPGD</sequence>
<dbReference type="Pfam" id="PF02567">
    <property type="entry name" value="PhzC-PhzF"/>
    <property type="match status" value="1"/>
</dbReference>
<name>A0ABT1W737_9PROT</name>
<dbReference type="InterPro" id="IPR003719">
    <property type="entry name" value="Phenazine_PhzF-like"/>
</dbReference>
<dbReference type="SUPFAM" id="SSF54506">
    <property type="entry name" value="Diaminopimelate epimerase-like"/>
    <property type="match status" value="1"/>
</dbReference>
<evidence type="ECO:0000313" key="2">
    <source>
        <dbReference type="EMBL" id="MCQ8278696.1"/>
    </source>
</evidence>
<protein>
    <submittedName>
        <fullName evidence="2">PhzF family phenazine biosynthesis protein</fullName>
    </submittedName>
</protein>
<gene>
    <name evidence="2" type="ORF">NFI95_09550</name>
</gene>
<comment type="caution">
    <text evidence="2">The sequence shown here is derived from an EMBL/GenBank/DDBJ whole genome shotgun (WGS) entry which is preliminary data.</text>
</comment>
<dbReference type="PANTHER" id="PTHR13774:SF32">
    <property type="entry name" value="ANTISENSE-ENHANCING SEQUENCE 1"/>
    <property type="match status" value="1"/>
</dbReference>
<dbReference type="Gene3D" id="3.10.310.10">
    <property type="entry name" value="Diaminopimelate Epimerase, Chain A, domain 1"/>
    <property type="match status" value="2"/>
</dbReference>
<dbReference type="PIRSF" id="PIRSF016184">
    <property type="entry name" value="PhzC_PhzF"/>
    <property type="match status" value="1"/>
</dbReference>